<dbReference type="NCBIfam" id="TIGR00055">
    <property type="entry name" value="uppS"/>
    <property type="match status" value="1"/>
</dbReference>
<comment type="caution">
    <text evidence="3">The sequence shown here is derived from an EMBL/GenBank/DDBJ whole genome shotgun (WGS) entry which is preliminary data.</text>
</comment>
<dbReference type="Proteomes" id="UP000662572">
    <property type="component" value="Unassembled WGS sequence"/>
</dbReference>
<feature type="binding site" evidence="2">
    <location>
        <position position="79"/>
    </location>
    <ligand>
        <name>substrate</name>
    </ligand>
</feature>
<dbReference type="PROSITE" id="PS01066">
    <property type="entry name" value="UPP_SYNTHASE"/>
    <property type="match status" value="1"/>
</dbReference>
<reference evidence="3" key="1">
    <citation type="journal article" date="2014" name="Int. J. Syst. Evol. Microbiol.">
        <title>Complete genome sequence of Corynebacterium casei LMG S-19264T (=DSM 44701T), isolated from a smear-ripened cheese.</title>
        <authorList>
            <consortium name="US DOE Joint Genome Institute (JGI-PGF)"/>
            <person name="Walter F."/>
            <person name="Albersmeier A."/>
            <person name="Kalinowski J."/>
            <person name="Ruckert C."/>
        </authorList>
    </citation>
    <scope>NUCLEOTIDE SEQUENCE</scope>
    <source>
        <strain evidence="3">KCTC 32296</strain>
    </source>
</reference>
<feature type="binding site" evidence="2">
    <location>
        <position position="81"/>
    </location>
    <ligand>
        <name>substrate</name>
    </ligand>
</feature>
<gene>
    <name evidence="3" type="ORF">GCM10011273_24670</name>
</gene>
<dbReference type="Gene3D" id="3.40.1180.10">
    <property type="entry name" value="Decaprenyl diphosphate synthase-like"/>
    <property type="match status" value="1"/>
</dbReference>
<dbReference type="SUPFAM" id="SSF64005">
    <property type="entry name" value="Undecaprenyl diphosphate synthase"/>
    <property type="match status" value="1"/>
</dbReference>
<feature type="binding site" evidence="2">
    <location>
        <position position="30"/>
    </location>
    <ligand>
        <name>Mg(2+)</name>
        <dbReference type="ChEBI" id="CHEBI:18420"/>
    </ligand>
</feature>
<dbReference type="PANTHER" id="PTHR10291:SF0">
    <property type="entry name" value="DEHYDRODOLICHYL DIPHOSPHATE SYNTHASE 2"/>
    <property type="match status" value="1"/>
</dbReference>
<dbReference type="InterPro" id="IPR036424">
    <property type="entry name" value="UPP_synth-like_sf"/>
</dbReference>
<comment type="subunit">
    <text evidence="2">Homodimer.</text>
</comment>
<feature type="binding site" evidence="2">
    <location>
        <position position="47"/>
    </location>
    <ligand>
        <name>substrate</name>
    </ligand>
</feature>
<dbReference type="GO" id="GO:0000287">
    <property type="term" value="F:magnesium ion binding"/>
    <property type="evidence" value="ECO:0007669"/>
    <property type="project" value="UniProtKB-UniRule"/>
</dbReference>
<feature type="binding site" evidence="2">
    <location>
        <position position="43"/>
    </location>
    <ligand>
        <name>substrate</name>
    </ligand>
</feature>
<protein>
    <recommendedName>
        <fullName evidence="2">Isoprenyl transferase</fullName>
        <ecNumber evidence="2">2.5.1.-</ecNumber>
    </recommendedName>
</protein>
<dbReference type="AlphaFoldDB" id="A0A918UW10"/>
<evidence type="ECO:0000256" key="2">
    <source>
        <dbReference type="HAMAP-Rule" id="MF_01139"/>
    </source>
</evidence>
<feature type="active site" evidence="2">
    <location>
        <position position="30"/>
    </location>
</feature>
<dbReference type="GO" id="GO:0016094">
    <property type="term" value="P:polyprenol biosynthetic process"/>
    <property type="evidence" value="ECO:0007669"/>
    <property type="project" value="TreeGrafter"/>
</dbReference>
<proteinExistence type="inferred from homology"/>
<comment type="function">
    <text evidence="2">Catalyzes the condensation of isopentenyl diphosphate (IPP) with allylic pyrophosphates generating different type of terpenoids.</text>
</comment>
<dbReference type="InterPro" id="IPR001441">
    <property type="entry name" value="UPP_synth-like"/>
</dbReference>
<sequence length="257" mass="28471">MPAGVTTQVSDTREADKAPVSPLHVAIIMDGNGRWAKARGQMRTMGHKAGVNALRRTIRAAGDLGVTHMTVFAFSTENWRRPAAEVSDLMGLLRTFIESDLAKLSKEGVCVRIIGQQDGLPKDIVECVRKAHDDTRNNSRFFLQVALNYGAQADVVDAAKRFAAKVKSGDAQVDDLTPEVFGGLLSTHDLPPLDLMIRTSGEHRLSNFLLWEAAYAEFVFQDVLWPDYDRVHLEDALRIFKERDRRFGAVEAGHVSA</sequence>
<feature type="binding site" evidence="2">
    <location>
        <begin position="204"/>
        <end position="206"/>
    </location>
    <ligand>
        <name>substrate</name>
    </ligand>
</feature>
<feature type="binding site" evidence="2">
    <location>
        <position position="198"/>
    </location>
    <ligand>
        <name>substrate</name>
    </ligand>
</feature>
<organism evidence="3 4">
    <name type="scientific">Asticcacaulis endophyticus</name>
    <dbReference type="NCBI Taxonomy" id="1395890"/>
    <lineage>
        <taxon>Bacteria</taxon>
        <taxon>Pseudomonadati</taxon>
        <taxon>Pseudomonadota</taxon>
        <taxon>Alphaproteobacteria</taxon>
        <taxon>Caulobacterales</taxon>
        <taxon>Caulobacteraceae</taxon>
        <taxon>Asticcacaulis</taxon>
    </lineage>
</organism>
<keyword evidence="2" id="KW-0479">Metal-binding</keyword>
<evidence type="ECO:0000313" key="3">
    <source>
        <dbReference type="EMBL" id="GGZ37316.1"/>
    </source>
</evidence>
<dbReference type="FunFam" id="3.40.1180.10:FF:000001">
    <property type="entry name" value="(2E,6E)-farnesyl-diphosphate-specific ditrans,polycis-undecaprenyl-diphosphate synthase"/>
    <property type="match status" value="1"/>
</dbReference>
<dbReference type="PANTHER" id="PTHR10291">
    <property type="entry name" value="DEHYDRODOLICHYL DIPHOSPHATE SYNTHASE FAMILY MEMBER"/>
    <property type="match status" value="1"/>
</dbReference>
<dbReference type="EC" id="2.5.1.-" evidence="2"/>
<keyword evidence="4" id="KW-1185">Reference proteome</keyword>
<feature type="binding site" evidence="2">
    <location>
        <position position="35"/>
    </location>
    <ligand>
        <name>substrate</name>
    </ligand>
</feature>
<dbReference type="EMBL" id="BMZB01000003">
    <property type="protein sequence ID" value="GGZ37316.1"/>
    <property type="molecule type" value="Genomic_DNA"/>
</dbReference>
<comment type="cofactor">
    <cofactor evidence="2">
        <name>Mg(2+)</name>
        <dbReference type="ChEBI" id="CHEBI:18420"/>
    </cofactor>
    <text evidence="2">Binds 2 magnesium ions per subunit.</text>
</comment>
<comment type="similarity">
    <text evidence="2">Belongs to the UPP synthase family.</text>
</comment>
<evidence type="ECO:0000313" key="4">
    <source>
        <dbReference type="Proteomes" id="UP000662572"/>
    </source>
</evidence>
<dbReference type="GO" id="GO:0005829">
    <property type="term" value="C:cytosol"/>
    <property type="evidence" value="ECO:0007669"/>
    <property type="project" value="TreeGrafter"/>
</dbReference>
<evidence type="ECO:0000256" key="1">
    <source>
        <dbReference type="ARBA" id="ARBA00022679"/>
    </source>
</evidence>
<keyword evidence="1 2" id="KW-0808">Transferase</keyword>
<dbReference type="HAMAP" id="MF_01139">
    <property type="entry name" value="ISPT"/>
    <property type="match status" value="1"/>
</dbReference>
<keyword evidence="2" id="KW-0460">Magnesium</keyword>
<dbReference type="CDD" id="cd00475">
    <property type="entry name" value="Cis_IPPS"/>
    <property type="match status" value="1"/>
</dbReference>
<dbReference type="InterPro" id="IPR018520">
    <property type="entry name" value="UPP_synth-like_CS"/>
</dbReference>
<feature type="active site" description="Proton acceptor" evidence="2">
    <location>
        <position position="78"/>
    </location>
</feature>
<dbReference type="GO" id="GO:0008834">
    <property type="term" value="F:ditrans,polycis-undecaprenyl-diphosphate synthase [(2E,6E)-farnesyl-diphosphate specific] activity"/>
    <property type="evidence" value="ECO:0007669"/>
    <property type="project" value="TreeGrafter"/>
</dbReference>
<accession>A0A918UW10</accession>
<reference evidence="3" key="2">
    <citation type="submission" date="2020-09" db="EMBL/GenBank/DDBJ databases">
        <authorList>
            <person name="Sun Q."/>
            <person name="Kim S."/>
        </authorList>
    </citation>
    <scope>NUCLEOTIDE SEQUENCE</scope>
    <source>
        <strain evidence="3">KCTC 32296</strain>
    </source>
</reference>
<dbReference type="Pfam" id="PF01255">
    <property type="entry name" value="Prenyltransf"/>
    <property type="match status" value="1"/>
</dbReference>
<feature type="binding site" evidence="2">
    <location>
        <position position="217"/>
    </location>
    <ligand>
        <name>Mg(2+)</name>
        <dbReference type="ChEBI" id="CHEBI:18420"/>
    </ligand>
</feature>
<feature type="binding site" evidence="2">
    <location>
        <begin position="31"/>
        <end position="34"/>
    </location>
    <ligand>
        <name>substrate</name>
    </ligand>
</feature>
<name>A0A918UW10_9CAUL</name>
<feature type="binding site" evidence="2">
    <location>
        <begin position="75"/>
        <end position="77"/>
    </location>
    <ligand>
        <name>substrate</name>
    </ligand>
</feature>
<dbReference type="RefSeq" id="WP_189486968.1">
    <property type="nucleotide sequence ID" value="NZ_BMZB01000003.1"/>
</dbReference>